<keyword evidence="3" id="KW-1185">Reference proteome</keyword>
<evidence type="ECO:0000256" key="1">
    <source>
        <dbReference type="SAM" id="MobiDB-lite"/>
    </source>
</evidence>
<comment type="caution">
    <text evidence="2">The sequence shown here is derived from an EMBL/GenBank/DDBJ whole genome shotgun (WGS) entry which is preliminary data.</text>
</comment>
<sequence>MSMEEVPIPEPSSRSRRNSDRSFDVVAMKMLLMPASVRMDRRHGIIGLPKKGAS</sequence>
<accession>A0ABV2S4Y7</accession>
<evidence type="ECO:0000313" key="2">
    <source>
        <dbReference type="EMBL" id="MET4724251.1"/>
    </source>
</evidence>
<evidence type="ECO:0000313" key="3">
    <source>
        <dbReference type="Proteomes" id="UP001549291"/>
    </source>
</evidence>
<reference evidence="2 3" key="1">
    <citation type="submission" date="2024-06" db="EMBL/GenBank/DDBJ databases">
        <title>Genomic Encyclopedia of Type Strains, Phase V (KMG-V): Genome sequencing to study the core and pangenomes of soil and plant-associated prokaryotes.</title>
        <authorList>
            <person name="Whitman W."/>
        </authorList>
    </citation>
    <scope>NUCLEOTIDE SEQUENCE [LARGE SCALE GENOMIC DNA]</scope>
    <source>
        <strain evidence="2 3">USDA 160</strain>
    </source>
</reference>
<proteinExistence type="predicted"/>
<dbReference type="EMBL" id="JBEPTQ010000002">
    <property type="protein sequence ID" value="MET4724251.1"/>
    <property type="molecule type" value="Genomic_DNA"/>
</dbReference>
<organism evidence="2 3">
    <name type="scientific">Bradyrhizobium japonicum</name>
    <dbReference type="NCBI Taxonomy" id="375"/>
    <lineage>
        <taxon>Bacteria</taxon>
        <taxon>Pseudomonadati</taxon>
        <taxon>Pseudomonadota</taxon>
        <taxon>Alphaproteobacteria</taxon>
        <taxon>Hyphomicrobiales</taxon>
        <taxon>Nitrobacteraceae</taxon>
        <taxon>Bradyrhizobium</taxon>
    </lineage>
</organism>
<dbReference type="RefSeq" id="WP_157789168.1">
    <property type="nucleotide sequence ID" value="NZ_CP066351.1"/>
</dbReference>
<feature type="region of interest" description="Disordered" evidence="1">
    <location>
        <begin position="1"/>
        <end position="21"/>
    </location>
</feature>
<gene>
    <name evidence="2" type="ORF">ABIF63_008357</name>
</gene>
<name>A0ABV2S4Y7_BRAJP</name>
<evidence type="ECO:0008006" key="4">
    <source>
        <dbReference type="Google" id="ProtNLM"/>
    </source>
</evidence>
<dbReference type="Proteomes" id="UP001549291">
    <property type="component" value="Unassembled WGS sequence"/>
</dbReference>
<protein>
    <recommendedName>
        <fullName evidence="4">Transposase</fullName>
    </recommendedName>
</protein>